<keyword evidence="2" id="KW-0689">Ribosomal protein</keyword>
<evidence type="ECO:0000256" key="4">
    <source>
        <dbReference type="ARBA" id="ARBA00044129"/>
    </source>
</evidence>
<dbReference type="AlphaFoldDB" id="A0A9N9QAD6"/>
<name>A0A9N9QAD6_9CUCU</name>
<keyword evidence="6" id="KW-1185">Reference proteome</keyword>
<keyword evidence="3" id="KW-0687">Ribonucleoprotein</keyword>
<evidence type="ECO:0000256" key="1">
    <source>
        <dbReference type="ARBA" id="ARBA00008563"/>
    </source>
</evidence>
<accession>A0A9N9QAD6</accession>
<sequence>MANLLPRILTNLSRLSLKTLHNVPKTTPSLNSLAHQAQKQHSTQATPYEIVDEEKDYKMVKDVIDQVNNQVAQAKQGRLFAVVHVAGKQVKITEGDVVIVEGYWPPECGEKLQLNKVLLAGAADFTLIGRPLVQKGLVNVEATVIEKTLSHTKTNFKKKRRKQYMRIQFYKIPQTFLRINSIQIKGEVDNPPEVEGLDKVVF</sequence>
<evidence type="ECO:0000313" key="5">
    <source>
        <dbReference type="EMBL" id="CAG9762217.1"/>
    </source>
</evidence>
<dbReference type="InterPro" id="IPR001787">
    <property type="entry name" value="Ribosomal_bL21"/>
</dbReference>
<dbReference type="GO" id="GO:0005762">
    <property type="term" value="C:mitochondrial large ribosomal subunit"/>
    <property type="evidence" value="ECO:0007669"/>
    <property type="project" value="TreeGrafter"/>
</dbReference>
<dbReference type="PANTHER" id="PTHR21349:SF0">
    <property type="entry name" value="LARGE RIBOSOMAL SUBUNIT PROTEIN BL21M"/>
    <property type="match status" value="1"/>
</dbReference>
<dbReference type="GO" id="GO:0003723">
    <property type="term" value="F:RNA binding"/>
    <property type="evidence" value="ECO:0007669"/>
    <property type="project" value="InterPro"/>
</dbReference>
<dbReference type="Pfam" id="PF00829">
    <property type="entry name" value="Ribosomal_L21p"/>
    <property type="match status" value="1"/>
</dbReference>
<evidence type="ECO:0000256" key="2">
    <source>
        <dbReference type="ARBA" id="ARBA00022980"/>
    </source>
</evidence>
<dbReference type="NCBIfam" id="TIGR00061">
    <property type="entry name" value="L21"/>
    <property type="match status" value="1"/>
</dbReference>
<reference evidence="5" key="1">
    <citation type="submission" date="2022-01" db="EMBL/GenBank/DDBJ databases">
        <authorList>
            <person name="King R."/>
        </authorList>
    </citation>
    <scope>NUCLEOTIDE SEQUENCE</scope>
</reference>
<organism evidence="5 6">
    <name type="scientific">Ceutorhynchus assimilis</name>
    <name type="common">cabbage seed weevil</name>
    <dbReference type="NCBI Taxonomy" id="467358"/>
    <lineage>
        <taxon>Eukaryota</taxon>
        <taxon>Metazoa</taxon>
        <taxon>Ecdysozoa</taxon>
        <taxon>Arthropoda</taxon>
        <taxon>Hexapoda</taxon>
        <taxon>Insecta</taxon>
        <taxon>Pterygota</taxon>
        <taxon>Neoptera</taxon>
        <taxon>Endopterygota</taxon>
        <taxon>Coleoptera</taxon>
        <taxon>Polyphaga</taxon>
        <taxon>Cucujiformia</taxon>
        <taxon>Curculionidae</taxon>
        <taxon>Ceutorhynchinae</taxon>
        <taxon>Ceutorhynchus</taxon>
    </lineage>
</organism>
<dbReference type="EMBL" id="OU892287">
    <property type="protein sequence ID" value="CAG9762217.1"/>
    <property type="molecule type" value="Genomic_DNA"/>
</dbReference>
<dbReference type="InterPro" id="IPR036164">
    <property type="entry name" value="bL21-like_sf"/>
</dbReference>
<dbReference type="InterPro" id="IPR028909">
    <property type="entry name" value="bL21-like"/>
</dbReference>
<dbReference type="OrthoDB" id="5994at2759"/>
<dbReference type="GO" id="GO:0006412">
    <property type="term" value="P:translation"/>
    <property type="evidence" value="ECO:0007669"/>
    <property type="project" value="InterPro"/>
</dbReference>
<evidence type="ECO:0000313" key="6">
    <source>
        <dbReference type="Proteomes" id="UP001152799"/>
    </source>
</evidence>
<gene>
    <name evidence="5" type="ORF">CEUTPL_LOCUS2901</name>
</gene>
<dbReference type="SUPFAM" id="SSF141091">
    <property type="entry name" value="L21p-like"/>
    <property type="match status" value="1"/>
</dbReference>
<dbReference type="PANTHER" id="PTHR21349">
    <property type="entry name" value="50S RIBOSOMAL PROTEIN L21"/>
    <property type="match status" value="1"/>
</dbReference>
<evidence type="ECO:0000256" key="3">
    <source>
        <dbReference type="ARBA" id="ARBA00023274"/>
    </source>
</evidence>
<comment type="similarity">
    <text evidence="1">Belongs to the bacterial ribosomal protein bL21 family.</text>
</comment>
<proteinExistence type="inferred from homology"/>
<dbReference type="GO" id="GO:0003735">
    <property type="term" value="F:structural constituent of ribosome"/>
    <property type="evidence" value="ECO:0007669"/>
    <property type="project" value="InterPro"/>
</dbReference>
<protein>
    <recommendedName>
        <fullName evidence="4">Large ribosomal subunit protein bL21m</fullName>
    </recommendedName>
</protein>
<dbReference type="Proteomes" id="UP001152799">
    <property type="component" value="Chromosome 11"/>
</dbReference>